<evidence type="ECO:0000313" key="3">
    <source>
        <dbReference type="Proteomes" id="UP001151752"/>
    </source>
</evidence>
<reference evidence="2" key="2">
    <citation type="journal article" date="2023" name="Int. J. Mol. Sci.">
        <title>De Novo Assembly and Annotation of 11 Diverse Shrub Willow (Salix) Genomes Reveals Novel Gene Organization in Sex-Linked Regions.</title>
        <authorList>
            <person name="Hyden B."/>
            <person name="Feng K."/>
            <person name="Yates T.B."/>
            <person name="Jawdy S."/>
            <person name="Cereghino C."/>
            <person name="Smart L.B."/>
            <person name="Muchero W."/>
        </authorList>
    </citation>
    <scope>NUCLEOTIDE SEQUENCE</scope>
    <source>
        <tissue evidence="2">Shoot tip</tissue>
    </source>
</reference>
<sequence>MSTYSSNVASRLQCGEEFPGASFLGSNRGGGHLPVYPKSSRTGEHLRGPSPLSETNLGRIDAGPFSLL</sequence>
<proteinExistence type="predicted"/>
<accession>A0A9Q0NHE6</accession>
<dbReference type="AlphaFoldDB" id="A0A9Q0NHE6"/>
<evidence type="ECO:0000313" key="2">
    <source>
        <dbReference type="EMBL" id="KAJ6670018.1"/>
    </source>
</evidence>
<dbReference type="Proteomes" id="UP001151752">
    <property type="component" value="Unassembled WGS sequence"/>
</dbReference>
<name>A0A9Q0NHE6_9ROSI</name>
<feature type="non-terminal residue" evidence="2">
    <location>
        <position position="1"/>
    </location>
</feature>
<feature type="region of interest" description="Disordered" evidence="1">
    <location>
        <begin position="23"/>
        <end position="68"/>
    </location>
</feature>
<organism evidence="2 3">
    <name type="scientific">Salix koriyanagi</name>
    <dbReference type="NCBI Taxonomy" id="2511006"/>
    <lineage>
        <taxon>Eukaryota</taxon>
        <taxon>Viridiplantae</taxon>
        <taxon>Streptophyta</taxon>
        <taxon>Embryophyta</taxon>
        <taxon>Tracheophyta</taxon>
        <taxon>Spermatophyta</taxon>
        <taxon>Magnoliopsida</taxon>
        <taxon>eudicotyledons</taxon>
        <taxon>Gunneridae</taxon>
        <taxon>Pentapetalae</taxon>
        <taxon>rosids</taxon>
        <taxon>fabids</taxon>
        <taxon>Malpighiales</taxon>
        <taxon>Salicaceae</taxon>
        <taxon>Saliceae</taxon>
        <taxon>Salix</taxon>
    </lineage>
</organism>
<dbReference type="EMBL" id="JAPFFM010001373">
    <property type="protein sequence ID" value="KAJ6670018.1"/>
    <property type="molecule type" value="Genomic_DNA"/>
</dbReference>
<reference evidence="2" key="1">
    <citation type="submission" date="2022-11" db="EMBL/GenBank/DDBJ databases">
        <authorList>
            <person name="Hyden B.L."/>
            <person name="Feng K."/>
            <person name="Yates T."/>
            <person name="Jawdy S."/>
            <person name="Smart L.B."/>
            <person name="Muchero W."/>
        </authorList>
    </citation>
    <scope>NUCLEOTIDE SEQUENCE</scope>
    <source>
        <tissue evidence="2">Shoot tip</tissue>
    </source>
</reference>
<comment type="caution">
    <text evidence="2">The sequence shown here is derived from an EMBL/GenBank/DDBJ whole genome shotgun (WGS) entry which is preliminary data.</text>
</comment>
<evidence type="ECO:0000256" key="1">
    <source>
        <dbReference type="SAM" id="MobiDB-lite"/>
    </source>
</evidence>
<keyword evidence="3" id="KW-1185">Reference proteome</keyword>
<protein>
    <submittedName>
        <fullName evidence="2">Uncharacterized protein</fullName>
    </submittedName>
</protein>
<gene>
    <name evidence="2" type="ORF">OIU74_008418</name>
</gene>